<sequence length="303" mass="34518">MNVYLKYLLYFIVLVAVGIVYDKYKQKQGLTEDQKNYDLVKKYLLNDDTILGNKPILWIHTVRDVNARHWPSFLSRNTTDLNQPYIGMCIESIIKHCGNSFNVVLIDDHSFDKVIPGWNVSIADAADPVKSHLRTLAICKLLYYFGGVVCPNSFLCLKDLKPLYDEKLKDGSGFKVDDVMFVGSRKHSPAMRDVLNYLEALNSHDFTNEQDFLGNVNRFLSTKFTTIDGKLFGKKTESGSDVLIDDLLETSYVDIAENAYGVLIPSKEILTRNKYKWFARQSKNQVLLGNLALSQYFVLALGE</sequence>
<feature type="transmembrane region" description="Helical" evidence="1">
    <location>
        <begin position="7"/>
        <end position="24"/>
    </location>
</feature>
<accession>A0A6C0BU36</accession>
<keyword evidence="1" id="KW-0812">Transmembrane</keyword>
<name>A0A6C0BU36_9ZZZZ</name>
<proteinExistence type="predicted"/>
<evidence type="ECO:0000313" key="2">
    <source>
        <dbReference type="EMBL" id="QHS95590.1"/>
    </source>
</evidence>
<organism evidence="2">
    <name type="scientific">viral metagenome</name>
    <dbReference type="NCBI Taxonomy" id="1070528"/>
    <lineage>
        <taxon>unclassified sequences</taxon>
        <taxon>metagenomes</taxon>
        <taxon>organismal metagenomes</taxon>
    </lineage>
</organism>
<dbReference type="EMBL" id="MN739253">
    <property type="protein sequence ID" value="QHS95590.1"/>
    <property type="molecule type" value="Genomic_DNA"/>
</dbReference>
<keyword evidence="1" id="KW-0472">Membrane</keyword>
<keyword evidence="1" id="KW-1133">Transmembrane helix</keyword>
<reference evidence="2" key="1">
    <citation type="journal article" date="2020" name="Nature">
        <title>Giant virus diversity and host interactions through global metagenomics.</title>
        <authorList>
            <person name="Schulz F."/>
            <person name="Roux S."/>
            <person name="Paez-Espino D."/>
            <person name="Jungbluth S."/>
            <person name="Walsh D.A."/>
            <person name="Denef V.J."/>
            <person name="McMahon K.D."/>
            <person name="Konstantinidis K.T."/>
            <person name="Eloe-Fadrosh E.A."/>
            <person name="Kyrpides N.C."/>
            <person name="Woyke T."/>
        </authorList>
    </citation>
    <scope>NUCLEOTIDE SEQUENCE</scope>
    <source>
        <strain evidence="2">GVMAG-M-3300018868-6</strain>
    </source>
</reference>
<protein>
    <recommendedName>
        <fullName evidence="3">Nucleotide-diphospho-sugar transferase domain-containing protein</fullName>
    </recommendedName>
</protein>
<evidence type="ECO:0008006" key="3">
    <source>
        <dbReference type="Google" id="ProtNLM"/>
    </source>
</evidence>
<dbReference type="AlphaFoldDB" id="A0A6C0BU36"/>
<evidence type="ECO:0000256" key="1">
    <source>
        <dbReference type="SAM" id="Phobius"/>
    </source>
</evidence>